<dbReference type="Gene3D" id="1.20.58.1700">
    <property type="match status" value="1"/>
</dbReference>
<dbReference type="PANTHER" id="PTHR11895:SF169">
    <property type="entry name" value="GLUTAMYL-TRNA(GLN) AMIDOTRANSFERASE"/>
    <property type="match status" value="1"/>
</dbReference>
<dbReference type="AlphaFoldDB" id="A0A4Z0WEK4"/>
<evidence type="ECO:0000313" key="3">
    <source>
        <dbReference type="Proteomes" id="UP000297475"/>
    </source>
</evidence>
<protein>
    <submittedName>
        <fullName evidence="2">Amidase</fullName>
    </submittedName>
</protein>
<gene>
    <name evidence="2" type="ORF">E4656_10965</name>
</gene>
<dbReference type="Proteomes" id="UP000297475">
    <property type="component" value="Unassembled WGS sequence"/>
</dbReference>
<dbReference type="InterPro" id="IPR000120">
    <property type="entry name" value="Amidase"/>
</dbReference>
<accession>A0A4Z0WEK4</accession>
<comment type="caution">
    <text evidence="2">The sequence shown here is derived from an EMBL/GenBank/DDBJ whole genome shotgun (WGS) entry which is preliminary data.</text>
</comment>
<evidence type="ECO:0000313" key="2">
    <source>
        <dbReference type="EMBL" id="TGG93556.1"/>
    </source>
</evidence>
<dbReference type="Gene3D" id="3.90.1300.10">
    <property type="entry name" value="Amidase signature (AS) domain"/>
    <property type="match status" value="1"/>
</dbReference>
<organism evidence="2 3">
    <name type="scientific">Natronospirillum operosum</name>
    <dbReference type="NCBI Taxonomy" id="2759953"/>
    <lineage>
        <taxon>Bacteria</taxon>
        <taxon>Pseudomonadati</taxon>
        <taxon>Pseudomonadota</taxon>
        <taxon>Gammaproteobacteria</taxon>
        <taxon>Oceanospirillales</taxon>
        <taxon>Natronospirillaceae</taxon>
        <taxon>Natronospirillum</taxon>
    </lineage>
</organism>
<dbReference type="SUPFAM" id="SSF75304">
    <property type="entry name" value="Amidase signature (AS) enzymes"/>
    <property type="match status" value="1"/>
</dbReference>
<dbReference type="Pfam" id="PF01425">
    <property type="entry name" value="Amidase"/>
    <property type="match status" value="1"/>
</dbReference>
<dbReference type="GO" id="GO:0003824">
    <property type="term" value="F:catalytic activity"/>
    <property type="evidence" value="ECO:0007669"/>
    <property type="project" value="InterPro"/>
</dbReference>
<dbReference type="InterPro" id="IPR036928">
    <property type="entry name" value="AS_sf"/>
</dbReference>
<dbReference type="InterPro" id="IPR023631">
    <property type="entry name" value="Amidase_dom"/>
</dbReference>
<reference evidence="2 3" key="1">
    <citation type="submission" date="2019-04" db="EMBL/GenBank/DDBJ databases">
        <title>Natronospirillum operosus gen. nov., sp. nov., a haloalkaliphilic satellite isolated from decaying biomass of laboratory culture of cyanobacterium Geitlerinema sp. and proposal of Natronospirillaceae fam. nov. and Saccharospirillaceae fam. nov.</title>
        <authorList>
            <person name="Kevbrin V."/>
            <person name="Boltyanskaya Y."/>
            <person name="Koziaeva V."/>
            <person name="Grouzdev D.S."/>
            <person name="Park M."/>
            <person name="Cho J."/>
        </authorList>
    </citation>
    <scope>NUCLEOTIDE SEQUENCE [LARGE SCALE GENOMIC DNA]</scope>
    <source>
        <strain evidence="2 3">G-116</strain>
    </source>
</reference>
<name>A0A4Z0WEK4_9GAMM</name>
<evidence type="ECO:0000259" key="1">
    <source>
        <dbReference type="Pfam" id="PF01425"/>
    </source>
</evidence>
<proteinExistence type="predicted"/>
<dbReference type="PANTHER" id="PTHR11895">
    <property type="entry name" value="TRANSAMIDASE"/>
    <property type="match status" value="1"/>
</dbReference>
<dbReference type="EMBL" id="SRMF01000003">
    <property type="protein sequence ID" value="TGG93556.1"/>
    <property type="molecule type" value="Genomic_DNA"/>
</dbReference>
<dbReference type="OrthoDB" id="9811471at2"/>
<sequence>MSIVQNLSLTALKARYRRGDYSPTAMVRDLFATIRQCPDEYIWTTLLDEETCLSAAAELEKHGDAAHLPLFGIPFSVKDNIDTAGINTSCSCDAFQRMPDNNAEVVQRAIDAGAILIGKNSLDQFATGLSGTRVVKPHCKNPFKDAVIPGGSSSGSGVAVARGLVTFAIGTDTGGSGRIPAAMNNIVGIKPTLGTLSDNGVVHNSRFLDTTSVFAQTVAEGQMIYAVLQDPGSTVNRLHSDPLTRGDQFNFCAPDLNQLDFFGDKQAEKAFAAAISTLESIGGTGHTIDLQVFAAARSMPFDSGLLAERHFNYGSVLASGDEALHPALKSTLQKAAGYSRDDLISALYRMKDLRASAHKQLGGMDCLVLPTVARSFTCDEIKQDPVTNNHKIGHYTYFVNPLDLCAVAVPAAIKPDGVPFGISLIGLPGTDATVQSIGRRFQDAVELKPGIDAISI</sequence>
<dbReference type="RefSeq" id="WP_135483265.1">
    <property type="nucleotide sequence ID" value="NZ_SRMF01000003.1"/>
</dbReference>
<feature type="domain" description="Amidase" evidence="1">
    <location>
        <begin position="47"/>
        <end position="434"/>
    </location>
</feature>
<keyword evidence="3" id="KW-1185">Reference proteome</keyword>